<proteinExistence type="predicted"/>
<organism evidence="2 3">
    <name type="scientific">Sesamum alatum</name>
    <dbReference type="NCBI Taxonomy" id="300844"/>
    <lineage>
        <taxon>Eukaryota</taxon>
        <taxon>Viridiplantae</taxon>
        <taxon>Streptophyta</taxon>
        <taxon>Embryophyta</taxon>
        <taxon>Tracheophyta</taxon>
        <taxon>Spermatophyta</taxon>
        <taxon>Magnoliopsida</taxon>
        <taxon>eudicotyledons</taxon>
        <taxon>Gunneridae</taxon>
        <taxon>Pentapetalae</taxon>
        <taxon>asterids</taxon>
        <taxon>lamiids</taxon>
        <taxon>Lamiales</taxon>
        <taxon>Pedaliaceae</taxon>
        <taxon>Sesamum</taxon>
    </lineage>
</organism>
<dbReference type="SUPFAM" id="SSF47954">
    <property type="entry name" value="Cyclin-like"/>
    <property type="match status" value="1"/>
</dbReference>
<feature type="domain" description="Cyclin N-terminal" evidence="1">
    <location>
        <begin position="82"/>
        <end position="137"/>
    </location>
</feature>
<dbReference type="InterPro" id="IPR036915">
    <property type="entry name" value="Cyclin-like_sf"/>
</dbReference>
<dbReference type="EMBL" id="JACGWO010000008">
    <property type="protein sequence ID" value="KAK4420506.1"/>
    <property type="molecule type" value="Genomic_DNA"/>
</dbReference>
<evidence type="ECO:0000259" key="1">
    <source>
        <dbReference type="Pfam" id="PF00134"/>
    </source>
</evidence>
<evidence type="ECO:0000313" key="3">
    <source>
        <dbReference type="Proteomes" id="UP001293254"/>
    </source>
</evidence>
<dbReference type="Proteomes" id="UP001293254">
    <property type="component" value="Unassembled WGS sequence"/>
</dbReference>
<name>A0AAE1XYL4_9LAMI</name>
<accession>A0AAE1XYL4</accession>
<evidence type="ECO:0000313" key="2">
    <source>
        <dbReference type="EMBL" id="KAK4420506.1"/>
    </source>
</evidence>
<dbReference type="AlphaFoldDB" id="A0AAE1XYL4"/>
<sequence>MEFDDNFNLENPFDDDDMTSFPSLLLFHTETAHMPSNTYLQTFLLHDADHRSSSTLISIGRRRILSLIQYYYSLKNFDDSFSCYLAINYMDRFLSTSHYSIPLDGKQWILHLVAVSCLSLALKMRNIEFSISDFQAVDSLGHGPSLRCSGTVSSAPSMFQEFYLQL</sequence>
<dbReference type="Gene3D" id="1.10.472.10">
    <property type="entry name" value="Cyclin-like"/>
    <property type="match status" value="1"/>
</dbReference>
<comment type="caution">
    <text evidence="2">The sequence shown here is derived from an EMBL/GenBank/DDBJ whole genome shotgun (WGS) entry which is preliminary data.</text>
</comment>
<keyword evidence="3" id="KW-1185">Reference proteome</keyword>
<dbReference type="Pfam" id="PF00134">
    <property type="entry name" value="Cyclin_N"/>
    <property type="match status" value="1"/>
</dbReference>
<reference evidence="2" key="2">
    <citation type="journal article" date="2024" name="Plant">
        <title>Genomic evolution and insights into agronomic trait innovations of Sesamum species.</title>
        <authorList>
            <person name="Miao H."/>
            <person name="Wang L."/>
            <person name="Qu L."/>
            <person name="Liu H."/>
            <person name="Sun Y."/>
            <person name="Le M."/>
            <person name="Wang Q."/>
            <person name="Wei S."/>
            <person name="Zheng Y."/>
            <person name="Lin W."/>
            <person name="Duan Y."/>
            <person name="Cao H."/>
            <person name="Xiong S."/>
            <person name="Wang X."/>
            <person name="Wei L."/>
            <person name="Li C."/>
            <person name="Ma Q."/>
            <person name="Ju M."/>
            <person name="Zhao R."/>
            <person name="Li G."/>
            <person name="Mu C."/>
            <person name="Tian Q."/>
            <person name="Mei H."/>
            <person name="Zhang T."/>
            <person name="Gao T."/>
            <person name="Zhang H."/>
        </authorList>
    </citation>
    <scope>NUCLEOTIDE SEQUENCE</scope>
    <source>
        <strain evidence="2">3651</strain>
    </source>
</reference>
<protein>
    <submittedName>
        <fullName evidence="2">Cyclin-D6-1</fullName>
    </submittedName>
</protein>
<reference evidence="2" key="1">
    <citation type="submission" date="2020-06" db="EMBL/GenBank/DDBJ databases">
        <authorList>
            <person name="Li T."/>
            <person name="Hu X."/>
            <person name="Zhang T."/>
            <person name="Song X."/>
            <person name="Zhang H."/>
            <person name="Dai N."/>
            <person name="Sheng W."/>
            <person name="Hou X."/>
            <person name="Wei L."/>
        </authorList>
    </citation>
    <scope>NUCLEOTIDE SEQUENCE</scope>
    <source>
        <strain evidence="2">3651</strain>
        <tissue evidence="2">Leaf</tissue>
    </source>
</reference>
<dbReference type="InterPro" id="IPR006671">
    <property type="entry name" value="Cyclin_N"/>
</dbReference>
<gene>
    <name evidence="2" type="ORF">Salat_2001000</name>
</gene>